<evidence type="ECO:0000313" key="2">
    <source>
        <dbReference type="Proteomes" id="UP000288805"/>
    </source>
</evidence>
<dbReference type="AlphaFoldDB" id="A0A438HT90"/>
<sequence>MAFEEEEVTWIMEQLKKAMKLAGSLGVKGEGWEALRKSMSSVSECYFHSVNGTEERESLLCGDEPKCGVAALLEVIDGTWVFAMAVLVIGEEGEGL</sequence>
<dbReference type="EMBL" id="QGNW01000182">
    <property type="protein sequence ID" value="RVW87648.1"/>
    <property type="molecule type" value="Genomic_DNA"/>
</dbReference>
<name>A0A438HT90_VITVI</name>
<dbReference type="Proteomes" id="UP000288805">
    <property type="component" value="Unassembled WGS sequence"/>
</dbReference>
<organism evidence="1 2">
    <name type="scientific">Vitis vinifera</name>
    <name type="common">Grape</name>
    <dbReference type="NCBI Taxonomy" id="29760"/>
    <lineage>
        <taxon>Eukaryota</taxon>
        <taxon>Viridiplantae</taxon>
        <taxon>Streptophyta</taxon>
        <taxon>Embryophyta</taxon>
        <taxon>Tracheophyta</taxon>
        <taxon>Spermatophyta</taxon>
        <taxon>Magnoliopsida</taxon>
        <taxon>eudicotyledons</taxon>
        <taxon>Gunneridae</taxon>
        <taxon>Pentapetalae</taxon>
        <taxon>rosids</taxon>
        <taxon>Vitales</taxon>
        <taxon>Vitaceae</taxon>
        <taxon>Viteae</taxon>
        <taxon>Vitis</taxon>
    </lineage>
</organism>
<reference evidence="1 2" key="1">
    <citation type="journal article" date="2018" name="PLoS Genet.">
        <title>Population sequencing reveals clonal diversity and ancestral inbreeding in the grapevine cultivar Chardonnay.</title>
        <authorList>
            <person name="Roach M.J."/>
            <person name="Johnson D.L."/>
            <person name="Bohlmann J."/>
            <person name="van Vuuren H.J."/>
            <person name="Jones S.J."/>
            <person name="Pretorius I.S."/>
            <person name="Schmidt S.A."/>
            <person name="Borneman A.R."/>
        </authorList>
    </citation>
    <scope>NUCLEOTIDE SEQUENCE [LARGE SCALE GENOMIC DNA]</scope>
    <source>
        <strain evidence="2">cv. Chardonnay</strain>
        <tissue evidence="1">Leaf</tissue>
    </source>
</reference>
<protein>
    <submittedName>
        <fullName evidence="1">Uncharacterized protein</fullName>
    </submittedName>
</protein>
<gene>
    <name evidence="1" type="ORF">CK203_041184</name>
</gene>
<accession>A0A438HT90</accession>
<comment type="caution">
    <text evidence="1">The sequence shown here is derived from an EMBL/GenBank/DDBJ whole genome shotgun (WGS) entry which is preliminary data.</text>
</comment>
<evidence type="ECO:0000313" key="1">
    <source>
        <dbReference type="EMBL" id="RVW87648.1"/>
    </source>
</evidence>
<proteinExistence type="predicted"/>